<dbReference type="RefSeq" id="XP_024349529.1">
    <property type="nucleotide sequence ID" value="XM_024496109.1"/>
</dbReference>
<organism evidence="5 6">
    <name type="scientific">Echinococcus granulosus</name>
    <name type="common">Hydatid tapeworm</name>
    <dbReference type="NCBI Taxonomy" id="6210"/>
    <lineage>
        <taxon>Eukaryota</taxon>
        <taxon>Metazoa</taxon>
        <taxon>Spiralia</taxon>
        <taxon>Lophotrochozoa</taxon>
        <taxon>Platyhelminthes</taxon>
        <taxon>Cestoda</taxon>
        <taxon>Eucestoda</taxon>
        <taxon>Cyclophyllidea</taxon>
        <taxon>Taeniidae</taxon>
        <taxon>Echinococcus</taxon>
        <taxon>Echinococcus granulosus group</taxon>
    </lineage>
</organism>
<evidence type="ECO:0000259" key="4">
    <source>
        <dbReference type="PROSITE" id="PS50235"/>
    </source>
</evidence>
<protein>
    <recommendedName>
        <fullName evidence="2">Ubiquitin carboxyl-terminal hydrolase</fullName>
        <ecNumber evidence="2">3.4.19.12</ecNumber>
    </recommendedName>
</protein>
<evidence type="ECO:0000313" key="5">
    <source>
        <dbReference type="EMBL" id="EUB58333.1"/>
    </source>
</evidence>
<dbReference type="PANTHER" id="PTHR21646:SF39">
    <property type="entry name" value="UBIQUITIN CARBOXYL-TERMINAL HYDROLASE 16"/>
    <property type="match status" value="1"/>
</dbReference>
<feature type="compositionally biased region" description="Basic and acidic residues" evidence="3">
    <location>
        <begin position="454"/>
        <end position="465"/>
    </location>
</feature>
<feature type="compositionally biased region" description="Basic residues" evidence="3">
    <location>
        <begin position="314"/>
        <end position="326"/>
    </location>
</feature>
<dbReference type="OrthoDB" id="2020758at2759"/>
<dbReference type="PROSITE" id="PS00973">
    <property type="entry name" value="USP_2"/>
    <property type="match status" value="1"/>
</dbReference>
<keyword evidence="6" id="KW-1185">Reference proteome</keyword>
<dbReference type="Pfam" id="PF00443">
    <property type="entry name" value="UCH"/>
    <property type="match status" value="1"/>
</dbReference>
<dbReference type="OMA" id="AVGQWVY"/>
<dbReference type="KEGG" id="egl:EGR_06860"/>
<dbReference type="PROSITE" id="PS00972">
    <property type="entry name" value="USP_1"/>
    <property type="match status" value="1"/>
</dbReference>
<dbReference type="GO" id="GO:0004843">
    <property type="term" value="F:cysteine-type deubiquitinase activity"/>
    <property type="evidence" value="ECO:0007669"/>
    <property type="project" value="UniProtKB-UniRule"/>
</dbReference>
<reference evidence="5 6" key="1">
    <citation type="journal article" date="2013" name="Nat. Genet.">
        <title>The genome of the hydatid tapeworm Echinococcus granulosus.</title>
        <authorList>
            <person name="Zheng H."/>
            <person name="Zhang W."/>
            <person name="Zhang L."/>
            <person name="Zhang Z."/>
            <person name="Li J."/>
            <person name="Lu G."/>
            <person name="Zhu Y."/>
            <person name="Wang Y."/>
            <person name="Huang Y."/>
            <person name="Liu J."/>
            <person name="Kang H."/>
            <person name="Chen J."/>
            <person name="Wang L."/>
            <person name="Chen A."/>
            <person name="Yu S."/>
            <person name="Gao Z."/>
            <person name="Jin L."/>
            <person name="Gu W."/>
            <person name="Wang Z."/>
            <person name="Zhao L."/>
            <person name="Shi B."/>
            <person name="Wen H."/>
            <person name="Lin R."/>
            <person name="Jones M.K."/>
            <person name="Brejova B."/>
            <person name="Vinar T."/>
            <person name="Zhao G."/>
            <person name="McManus D.P."/>
            <person name="Chen Z."/>
            <person name="Zhou Y."/>
            <person name="Wang S."/>
        </authorList>
    </citation>
    <scope>NUCLEOTIDE SEQUENCE [LARGE SCALE GENOMIC DNA]</scope>
</reference>
<dbReference type="Gene3D" id="3.90.70.10">
    <property type="entry name" value="Cysteine proteinases"/>
    <property type="match status" value="2"/>
</dbReference>
<feature type="region of interest" description="Disordered" evidence="3">
    <location>
        <begin position="264"/>
        <end position="364"/>
    </location>
</feature>
<evidence type="ECO:0000256" key="3">
    <source>
        <dbReference type="SAM" id="MobiDB-lite"/>
    </source>
</evidence>
<dbReference type="AlphaFoldDB" id="W6UAA5"/>
<gene>
    <name evidence="5" type="ORF">EGR_06860</name>
</gene>
<dbReference type="InterPro" id="IPR028889">
    <property type="entry name" value="USP"/>
</dbReference>
<evidence type="ECO:0000256" key="2">
    <source>
        <dbReference type="RuleBase" id="RU366025"/>
    </source>
</evidence>
<feature type="compositionally biased region" description="Acidic residues" evidence="3">
    <location>
        <begin position="332"/>
        <end position="356"/>
    </location>
</feature>
<dbReference type="GO" id="GO:0006508">
    <property type="term" value="P:proteolysis"/>
    <property type="evidence" value="ECO:0007669"/>
    <property type="project" value="UniProtKB-KW"/>
</dbReference>
<evidence type="ECO:0000256" key="1">
    <source>
        <dbReference type="ARBA" id="ARBA00000707"/>
    </source>
</evidence>
<dbReference type="Proteomes" id="UP000019149">
    <property type="component" value="Unassembled WGS sequence"/>
</dbReference>
<feature type="compositionally biased region" description="Basic residues" evidence="3">
    <location>
        <begin position="271"/>
        <end position="292"/>
    </location>
</feature>
<dbReference type="InterPro" id="IPR050185">
    <property type="entry name" value="Ub_carboxyl-term_hydrolase"/>
</dbReference>
<keyword evidence="2" id="KW-0833">Ubl conjugation pathway</keyword>
<comment type="caution">
    <text evidence="5">The sequence shown here is derived from an EMBL/GenBank/DDBJ whole genome shotgun (WGS) entry which is preliminary data.</text>
</comment>
<feature type="region of interest" description="Disordered" evidence="3">
    <location>
        <begin position="433"/>
        <end position="484"/>
    </location>
</feature>
<proteinExistence type="inferred from homology"/>
<dbReference type="PROSITE" id="PS50235">
    <property type="entry name" value="USP_3"/>
    <property type="match status" value="1"/>
</dbReference>
<dbReference type="GeneID" id="36342575"/>
<comment type="similarity">
    <text evidence="2">Belongs to the peptidase C19 family.</text>
</comment>
<dbReference type="STRING" id="6210.W6UAA5"/>
<dbReference type="InterPro" id="IPR001394">
    <property type="entry name" value="Peptidase_C19_UCH"/>
</dbReference>
<feature type="region of interest" description="Disordered" evidence="3">
    <location>
        <begin position="384"/>
        <end position="404"/>
    </location>
</feature>
<dbReference type="InterPro" id="IPR018200">
    <property type="entry name" value="USP_CS"/>
</dbReference>
<evidence type="ECO:0000313" key="6">
    <source>
        <dbReference type="Proteomes" id="UP000019149"/>
    </source>
</evidence>
<dbReference type="InterPro" id="IPR038765">
    <property type="entry name" value="Papain-like_cys_pep_sf"/>
</dbReference>
<accession>W6UAA5</accession>
<keyword evidence="2 5" id="KW-0378">Hydrolase</keyword>
<feature type="domain" description="USP" evidence="4">
    <location>
        <begin position="39"/>
        <end position="770"/>
    </location>
</feature>
<dbReference type="EMBL" id="APAU02000064">
    <property type="protein sequence ID" value="EUB58333.1"/>
    <property type="molecule type" value="Genomic_DNA"/>
</dbReference>
<dbReference type="PANTHER" id="PTHR21646">
    <property type="entry name" value="UBIQUITIN CARBOXYL-TERMINAL HYDROLASE"/>
    <property type="match status" value="1"/>
</dbReference>
<dbReference type="SUPFAM" id="SSF54001">
    <property type="entry name" value="Cysteine proteinases"/>
    <property type="match status" value="1"/>
</dbReference>
<comment type="catalytic activity">
    <reaction evidence="1 2">
        <text>Thiol-dependent hydrolysis of ester, thioester, amide, peptide and isopeptide bonds formed by the C-terminal Gly of ubiquitin (a 76-residue protein attached to proteins as an intracellular targeting signal).</text>
        <dbReference type="EC" id="3.4.19.12"/>
    </reaction>
</comment>
<name>W6UAA5_ECHGR</name>
<keyword evidence="2" id="KW-0788">Thiol protease</keyword>
<dbReference type="GO" id="GO:0016579">
    <property type="term" value="P:protein deubiquitination"/>
    <property type="evidence" value="ECO:0007669"/>
    <property type="project" value="InterPro"/>
</dbReference>
<dbReference type="EC" id="3.4.19.12" evidence="2"/>
<keyword evidence="2" id="KW-0645">Protease</keyword>
<sequence>MAKHRKRRDSQNSNGNIDYGSVRVLPKVQFAFMPYSRVQGLHNLGNTCYLNSTLQCLSRVSGLKAWIDKLMYNGTVGFLKRFTDGRMTLCLLFKGDTISLKLCLLPRNSPLSTAYSTFVGELIGSQNTRPSISPRARSFFLINPILSELVKTYPRFGNFGQHDSHEALRYLLDGLRLEELKLWQRAILDELECTSKSTEETKNEVRIWGKSTNLCTTVDRMFGGVLLTSLTCSQCNHISLHFEVFLDLSLPILIDEGDANQYRHHNDLKSKTKRELKKERKAKGKNKRKDRNRKCFEQMTEDNDGIDYDQKGPNKQKQRSSRKGKYSKWSLDEECDMADEEEKPEEALNGEEEAEMEEKQLDMKDDASLTPQHTLENGKCDHELSDVLQNGSSGGLPLSSSERDSLEVDIKVTSIESTVSVVEASAANKVNSKKDFQGGEYDDGSESSSLSLNGKDDIGKGRDSRTGSVSAGESADLEDNVDDVNSRLSDGSVLTLPVLPDPETSLCKDLGTKLRLSSAGDETTIAQSDEEEEAKTISVCPILSTPLPGPTGLECCLAKFIEATELIGDNQMLCERCSKRDGGDSVSSESSNTDGVRCDSVKRDLIIKPPPVLTLHLKRYFQCGNRLQKCSKRITFPINLDLRPYCSRLARLSSGEGQYRLFGVVEHSGQLRSGHYVCYVADESEIPDDRFIPSLEKPDPWPLHLHHLVCQLRRGDQHVIHGDLDGTSTDEESKNTDARTWFHFSDTHVSRVPVSTVLSAQPYLLFYQRIR</sequence>
<dbReference type="CTD" id="36342575"/>